<evidence type="ECO:0000259" key="1">
    <source>
        <dbReference type="PROSITE" id="PS50853"/>
    </source>
</evidence>
<name>A0A9D1CLL8_9FIRM</name>
<dbReference type="SUPFAM" id="SSF49265">
    <property type="entry name" value="Fibronectin type III"/>
    <property type="match status" value="2"/>
</dbReference>
<sequence>MKKVGIISVAVLGCILLGVGLFLLSKPTSKEVTELVGNTLSVYYENGTTISLKNAQNVPLEEQTPYEFQITNFRSTPSMYNVSLKENLNITNKLEREELKITVVKNGEVVVDGAYLNSFGSNLEILSNCRMEANTMDSYQIYLYIDGRSETSIGKNYEAILQITKIDLTSEEASDQEPPIIELAGEQNIILFQNDEFVDPGIKQIIDNQDGNISADNVSIRYEYYDGTTHENVSHVDTSRIGFFYIYYTVKDKASNETQAIRVVTVQVPDSENPDSPQEPEGTFLPEVRYETLETGEVLVTITADEPLKDLVPWSKSQDGKTLSQVFSTNMRMTLIVFSETGHSAILTIEVTNVNKSDATEEEKDPVVTPPADEMSVTFTTKTSYNSVTITTQVRNEISGTNYQYQCGDGSWSTPSNQKEYTCQNLSQNTSYKVSVQAVKKDGTIISSPVATVKTIAIPLPTFQISSANVETTKELTITYPEIEGFTNYYKIDNGEEVEATATQTVTLTHNASITAIVRDNSNSQNQVNSTYVETKIDSAAPVISNTNITTSNIGETVATIRYQQASDDFTANLKYSICISTSSIDSSYCLQNPTTTKEGETTHTFTNLNPGTTYYVLVLVSDSFGRTSSYQMTSFTTSSAAAVWGEHFEISNKSDLVGINFSTWFDYMQNKSSGIYNITNILAGNGSFGNIGDFHYWGEPAKGYYKSTDKAVIREQMTELYNMGVDFIIIDNTNATLAWISSAGALDPNSVFYEAVYAPMKALLDTIVEMRQEGLPTPYVANWVNTNDDYVMLNVMHNLFTSATYDPSLGNEKYEDVWVYWDGKPFFLVTKDQGTPDRDITYRVMWGLQTSVANGEWSYLQKDNSKNKGTNWSGAVEQMSVSVAMQQNRMSNTGSATGRNHGITFYNQWQNAFATRPKIITLTWWNEWGAERLDPSTNVACGTYCFTDNYNQEYSRDIEPQKGGLGSTYYDWTTQYIRAYKNHQSVPRLVESGY</sequence>
<gene>
    <name evidence="2" type="ORF">IAC85_04280</name>
</gene>
<feature type="domain" description="Fibronectin type-III" evidence="1">
    <location>
        <begin position="370"/>
        <end position="461"/>
    </location>
</feature>
<dbReference type="Proteomes" id="UP000886725">
    <property type="component" value="Unassembled WGS sequence"/>
</dbReference>
<proteinExistence type="predicted"/>
<dbReference type="Gene3D" id="2.60.40.10">
    <property type="entry name" value="Immunoglobulins"/>
    <property type="match status" value="3"/>
</dbReference>
<evidence type="ECO:0000313" key="3">
    <source>
        <dbReference type="Proteomes" id="UP000886725"/>
    </source>
</evidence>
<protein>
    <submittedName>
        <fullName evidence="2">DUF5011 domain-containing protein</fullName>
    </submittedName>
</protein>
<dbReference type="AlphaFoldDB" id="A0A9D1CLL8"/>
<dbReference type="InterPro" id="IPR013783">
    <property type="entry name" value="Ig-like_fold"/>
</dbReference>
<dbReference type="PROSITE" id="PS50853">
    <property type="entry name" value="FN3"/>
    <property type="match status" value="2"/>
</dbReference>
<dbReference type="SMART" id="SM00060">
    <property type="entry name" value="FN3"/>
    <property type="match status" value="2"/>
</dbReference>
<feature type="domain" description="Fibronectin type-III" evidence="1">
    <location>
        <begin position="545"/>
        <end position="641"/>
    </location>
</feature>
<reference evidence="2" key="2">
    <citation type="journal article" date="2021" name="PeerJ">
        <title>Extensive microbial diversity within the chicken gut microbiome revealed by metagenomics and culture.</title>
        <authorList>
            <person name="Gilroy R."/>
            <person name="Ravi A."/>
            <person name="Getino M."/>
            <person name="Pursley I."/>
            <person name="Horton D.L."/>
            <person name="Alikhan N.F."/>
            <person name="Baker D."/>
            <person name="Gharbi K."/>
            <person name="Hall N."/>
            <person name="Watson M."/>
            <person name="Adriaenssens E.M."/>
            <person name="Foster-Nyarko E."/>
            <person name="Jarju S."/>
            <person name="Secka A."/>
            <person name="Antonio M."/>
            <person name="Oren A."/>
            <person name="Chaudhuri R.R."/>
            <person name="La Ragione R."/>
            <person name="Hildebrand F."/>
            <person name="Pallen M.J."/>
        </authorList>
    </citation>
    <scope>NUCLEOTIDE SEQUENCE</scope>
    <source>
        <strain evidence="2">CHK165-10780</strain>
    </source>
</reference>
<dbReference type="CDD" id="cd00063">
    <property type="entry name" value="FN3"/>
    <property type="match status" value="2"/>
</dbReference>
<dbReference type="InterPro" id="IPR032179">
    <property type="entry name" value="Cry22Aa_Ig-like"/>
</dbReference>
<dbReference type="InterPro" id="IPR036116">
    <property type="entry name" value="FN3_sf"/>
</dbReference>
<dbReference type="EMBL" id="DVFU01000081">
    <property type="protein sequence ID" value="HIQ64939.1"/>
    <property type="molecule type" value="Genomic_DNA"/>
</dbReference>
<dbReference type="Pfam" id="PF16403">
    <property type="entry name" value="Bact_surface_Ig-like"/>
    <property type="match status" value="1"/>
</dbReference>
<reference evidence="2" key="1">
    <citation type="submission" date="2020-10" db="EMBL/GenBank/DDBJ databases">
        <authorList>
            <person name="Gilroy R."/>
        </authorList>
    </citation>
    <scope>NUCLEOTIDE SEQUENCE</scope>
    <source>
        <strain evidence="2">CHK165-10780</strain>
    </source>
</reference>
<dbReference type="InterPro" id="IPR003961">
    <property type="entry name" value="FN3_dom"/>
</dbReference>
<evidence type="ECO:0000313" key="2">
    <source>
        <dbReference type="EMBL" id="HIQ64939.1"/>
    </source>
</evidence>
<comment type="caution">
    <text evidence="2">The sequence shown here is derived from an EMBL/GenBank/DDBJ whole genome shotgun (WGS) entry which is preliminary data.</text>
</comment>
<accession>A0A9D1CLL8</accession>
<dbReference type="Gene3D" id="3.20.20.80">
    <property type="entry name" value="Glycosidases"/>
    <property type="match status" value="1"/>
</dbReference>
<organism evidence="2 3">
    <name type="scientific">Candidatus Faecenecus gallistercoris</name>
    <dbReference type="NCBI Taxonomy" id="2840793"/>
    <lineage>
        <taxon>Bacteria</taxon>
        <taxon>Bacillati</taxon>
        <taxon>Bacillota</taxon>
        <taxon>Bacillota incertae sedis</taxon>
        <taxon>Candidatus Faecenecus</taxon>
    </lineage>
</organism>